<organism evidence="6 7">
    <name type="scientific">Bilophila wadsworthia (strain 3_1_6)</name>
    <dbReference type="NCBI Taxonomy" id="563192"/>
    <lineage>
        <taxon>Bacteria</taxon>
        <taxon>Pseudomonadati</taxon>
        <taxon>Thermodesulfobacteriota</taxon>
        <taxon>Desulfovibrionia</taxon>
        <taxon>Desulfovibrionales</taxon>
        <taxon>Desulfovibrionaceae</taxon>
        <taxon>Bilophila</taxon>
    </lineage>
</organism>
<proteinExistence type="inferred from homology"/>
<dbReference type="OrthoDB" id="257716at2"/>
<keyword evidence="3 4" id="KW-0732">Signal</keyword>
<dbReference type="InterPro" id="IPR028082">
    <property type="entry name" value="Peripla_BP_I"/>
</dbReference>
<reference evidence="6 7" key="2">
    <citation type="submission" date="2013-04" db="EMBL/GenBank/DDBJ databases">
        <title>The Genome Sequence of Bilophila wadsworthia 3_1_6.</title>
        <authorList>
            <consortium name="The Broad Institute Genomics Platform"/>
            <person name="Earl A."/>
            <person name="Ward D."/>
            <person name="Feldgarden M."/>
            <person name="Gevers D."/>
            <person name="Sibley C."/>
            <person name="Strauss J."/>
            <person name="Allen-Vercoe E."/>
            <person name="Walker B."/>
            <person name="Young S."/>
            <person name="Zeng Q."/>
            <person name="Gargeya S."/>
            <person name="Fitzgerald M."/>
            <person name="Haas B."/>
            <person name="Abouelleil A."/>
            <person name="Allen A.W."/>
            <person name="Alvarado L."/>
            <person name="Arachchi H.M."/>
            <person name="Berlin A.M."/>
            <person name="Chapman S.B."/>
            <person name="Gainer-Dewar J."/>
            <person name="Goldberg J."/>
            <person name="Griggs A."/>
            <person name="Gujja S."/>
            <person name="Hansen M."/>
            <person name="Howarth C."/>
            <person name="Imamovic A."/>
            <person name="Ireland A."/>
            <person name="Larimer J."/>
            <person name="McCowan C."/>
            <person name="Murphy C."/>
            <person name="Pearson M."/>
            <person name="Poon T.W."/>
            <person name="Priest M."/>
            <person name="Roberts A."/>
            <person name="Saif S."/>
            <person name="Shea T."/>
            <person name="Sisk P."/>
            <person name="Sykes S."/>
            <person name="Wortman J."/>
            <person name="Nusbaum C."/>
            <person name="Birren B."/>
        </authorList>
    </citation>
    <scope>NUCLEOTIDE SEQUENCE [LARGE SCALE GENOMIC DNA]</scope>
    <source>
        <strain evidence="6 7">3_1_6</strain>
    </source>
</reference>
<comment type="similarity">
    <text evidence="2">Belongs to the bacterial solute-binding protein 2 family.</text>
</comment>
<keyword evidence="6" id="KW-0762">Sugar transport</keyword>
<dbReference type="GO" id="GO:0030313">
    <property type="term" value="C:cell envelope"/>
    <property type="evidence" value="ECO:0007669"/>
    <property type="project" value="UniProtKB-SubCell"/>
</dbReference>
<accession>E5Y4Y5</accession>
<dbReference type="PANTHER" id="PTHR46847">
    <property type="entry name" value="D-ALLOSE-BINDING PERIPLASMIC PROTEIN-RELATED"/>
    <property type="match status" value="1"/>
</dbReference>
<keyword evidence="7" id="KW-1185">Reference proteome</keyword>
<dbReference type="RefSeq" id="WP_005026239.1">
    <property type="nucleotide sequence ID" value="NZ_KE150238.1"/>
</dbReference>
<evidence type="ECO:0000256" key="3">
    <source>
        <dbReference type="ARBA" id="ARBA00022729"/>
    </source>
</evidence>
<feature type="domain" description="Periplasmic binding protein" evidence="5">
    <location>
        <begin position="37"/>
        <end position="284"/>
    </location>
</feature>
<dbReference type="Gene3D" id="3.40.50.2300">
    <property type="match status" value="2"/>
</dbReference>
<dbReference type="PANTHER" id="PTHR46847:SF1">
    <property type="entry name" value="D-ALLOSE-BINDING PERIPLASMIC PROTEIN-RELATED"/>
    <property type="match status" value="1"/>
</dbReference>
<comment type="subcellular location">
    <subcellularLocation>
        <location evidence="1">Cell envelope</location>
    </subcellularLocation>
</comment>
<dbReference type="GO" id="GO:0030246">
    <property type="term" value="F:carbohydrate binding"/>
    <property type="evidence" value="ECO:0007669"/>
    <property type="project" value="UniProtKB-ARBA"/>
</dbReference>
<dbReference type="STRING" id="563192.HMPREF0179_01248"/>
<gene>
    <name evidence="6" type="ORF">HMPREF0179_01248</name>
</gene>
<evidence type="ECO:0000256" key="1">
    <source>
        <dbReference type="ARBA" id="ARBA00004196"/>
    </source>
</evidence>
<comment type="caution">
    <text evidence="6">The sequence shown here is derived from an EMBL/GenBank/DDBJ whole genome shotgun (WGS) entry which is preliminary data.</text>
</comment>
<dbReference type="eggNOG" id="COG1879">
    <property type="taxonomic scope" value="Bacteria"/>
</dbReference>
<dbReference type="InterPro" id="IPR025997">
    <property type="entry name" value="SBP_2_dom"/>
</dbReference>
<dbReference type="CDD" id="cd19966">
    <property type="entry name" value="PBP1_ABC_sugar_binding-like"/>
    <property type="match status" value="1"/>
</dbReference>
<protein>
    <submittedName>
        <fullName evidence="6">Simple sugar transport system substrate-binding protein</fullName>
    </submittedName>
</protein>
<evidence type="ECO:0000259" key="5">
    <source>
        <dbReference type="Pfam" id="PF13407"/>
    </source>
</evidence>
<evidence type="ECO:0000313" key="7">
    <source>
        <dbReference type="Proteomes" id="UP000006034"/>
    </source>
</evidence>
<name>E5Y4Y5_BILW3</name>
<evidence type="ECO:0000256" key="4">
    <source>
        <dbReference type="SAM" id="SignalP"/>
    </source>
</evidence>
<dbReference type="EMBL" id="ADCP02000001">
    <property type="protein sequence ID" value="EFV44953.1"/>
    <property type="molecule type" value="Genomic_DNA"/>
</dbReference>
<dbReference type="GeneID" id="78086379"/>
<evidence type="ECO:0000256" key="2">
    <source>
        <dbReference type="ARBA" id="ARBA00007639"/>
    </source>
</evidence>
<keyword evidence="6" id="KW-0813">Transport</keyword>
<dbReference type="Pfam" id="PF13407">
    <property type="entry name" value="Peripla_BP_4"/>
    <property type="match status" value="1"/>
</dbReference>
<dbReference type="SUPFAM" id="SSF53822">
    <property type="entry name" value="Periplasmic binding protein-like I"/>
    <property type="match status" value="1"/>
</dbReference>
<evidence type="ECO:0000313" key="6">
    <source>
        <dbReference type="EMBL" id="EFV44953.1"/>
    </source>
</evidence>
<dbReference type="AlphaFoldDB" id="E5Y4Y5"/>
<feature type="chain" id="PRO_5003202980" evidence="4">
    <location>
        <begin position="22"/>
        <end position="324"/>
    </location>
</feature>
<sequence>MKRILMLGLLALSLLCGTAFAKTGEGMTIWFDTGGSVGDGYGTIVQNGAKAAAADMGCELRLLYSDWNPETMITHFRNAVAARPDGIVVMGHPGDAAFGPLVDAAVKQGIVVTSIDTALPETQARHRAKGFGYVGTDNYTQGKALAEEVLRRTNLKKGDRAFVWGLKRIPDRGRRAQAIVEMLEQAGVTVDYQEITPEIDKDPVLGAPVVAGQLGRHPDTKVIIVDHGSLTAQMGNHLKNAGVKPNTVYVAGFSLSPATAAAIENGYVQLVSEAQPYVMGYFGVVQTVLSKKYGFTGFSIDTGGGIVDAANIGAVSAFAKQGLR</sequence>
<reference evidence="6 7" key="1">
    <citation type="submission" date="2010-10" db="EMBL/GenBank/DDBJ databases">
        <authorList>
            <consortium name="The Broad Institute Genome Sequencing Platform"/>
            <person name="Ward D."/>
            <person name="Earl A."/>
            <person name="Feldgarden M."/>
            <person name="Young S.K."/>
            <person name="Gargeya S."/>
            <person name="Zeng Q."/>
            <person name="Alvarado L."/>
            <person name="Berlin A."/>
            <person name="Bochicchio J."/>
            <person name="Chapman S.B."/>
            <person name="Chen Z."/>
            <person name="Freedman E."/>
            <person name="Gellesch M."/>
            <person name="Goldberg J."/>
            <person name="Griggs A."/>
            <person name="Gujja S."/>
            <person name="Heilman E."/>
            <person name="Heiman D."/>
            <person name="Howarth C."/>
            <person name="Mehta T."/>
            <person name="Neiman D."/>
            <person name="Pearson M."/>
            <person name="Roberts A."/>
            <person name="Saif S."/>
            <person name="Shea T."/>
            <person name="Shenoy N."/>
            <person name="Sisk P."/>
            <person name="Stolte C."/>
            <person name="Sykes S."/>
            <person name="White J."/>
            <person name="Yandava C."/>
            <person name="Allen-Vercoe E."/>
            <person name="Sibley C."/>
            <person name="Ambrose C.E."/>
            <person name="Strauss J."/>
            <person name="Daigneault M."/>
            <person name="Haas B."/>
            <person name="Nusbaum C."/>
            <person name="Birren B."/>
        </authorList>
    </citation>
    <scope>NUCLEOTIDE SEQUENCE [LARGE SCALE GENOMIC DNA]</scope>
    <source>
        <strain evidence="6 7">3_1_6</strain>
    </source>
</reference>
<dbReference type="Proteomes" id="UP000006034">
    <property type="component" value="Unassembled WGS sequence"/>
</dbReference>
<feature type="signal peptide" evidence="4">
    <location>
        <begin position="1"/>
        <end position="21"/>
    </location>
</feature>
<dbReference type="HOGENOM" id="CLU_037628_3_5_7"/>